<keyword evidence="1" id="KW-1133">Transmembrane helix</keyword>
<evidence type="ECO:0000256" key="1">
    <source>
        <dbReference type="SAM" id="Phobius"/>
    </source>
</evidence>
<sequence>MSAAITFDTLKFVEKLESGGFSHAQAKAAAEAFAEATSQEFTTKADLAALQMELRASEQKLETKIATTAADLKVDILRWLIVTQLALGGFLFAAMKFTR</sequence>
<dbReference type="Proteomes" id="UP000316781">
    <property type="component" value="Unassembled WGS sequence"/>
</dbReference>
<dbReference type="Gene3D" id="1.20.5.340">
    <property type="match status" value="1"/>
</dbReference>
<dbReference type="AlphaFoldDB" id="A0A549SCH5"/>
<reference evidence="2 3" key="1">
    <citation type="submission" date="2019-07" db="EMBL/GenBank/DDBJ databases">
        <title>Ln-dependent methylotrophs.</title>
        <authorList>
            <person name="Tani A."/>
        </authorList>
    </citation>
    <scope>NUCLEOTIDE SEQUENCE [LARGE SCALE GENOMIC DNA]</scope>
    <source>
        <strain evidence="2 3">SM89A</strain>
    </source>
</reference>
<name>A0A549SCH5_METSR</name>
<comment type="caution">
    <text evidence="2">The sequence shown here is derived from an EMBL/GenBank/DDBJ whole genome shotgun (WGS) entry which is preliminary data.</text>
</comment>
<accession>A0A549SCH5</accession>
<evidence type="ECO:0000313" key="2">
    <source>
        <dbReference type="EMBL" id="TRL21550.1"/>
    </source>
</evidence>
<evidence type="ECO:0000313" key="3">
    <source>
        <dbReference type="Proteomes" id="UP000316781"/>
    </source>
</evidence>
<feature type="transmembrane region" description="Helical" evidence="1">
    <location>
        <begin position="76"/>
        <end position="95"/>
    </location>
</feature>
<dbReference type="RefSeq" id="WP_142864747.1">
    <property type="nucleotide sequence ID" value="NZ_VJMF01000140.1"/>
</dbReference>
<organism evidence="2 3">
    <name type="scientific">Methylosinus sporium</name>
    <dbReference type="NCBI Taxonomy" id="428"/>
    <lineage>
        <taxon>Bacteria</taxon>
        <taxon>Pseudomonadati</taxon>
        <taxon>Pseudomonadota</taxon>
        <taxon>Alphaproteobacteria</taxon>
        <taxon>Hyphomicrobiales</taxon>
        <taxon>Methylocystaceae</taxon>
        <taxon>Methylosinus</taxon>
    </lineage>
</organism>
<keyword evidence="1" id="KW-0472">Membrane</keyword>
<protein>
    <submittedName>
        <fullName evidence="2">DUF1640 domain-containing protein</fullName>
    </submittedName>
</protein>
<proteinExistence type="predicted"/>
<gene>
    <name evidence="2" type="ORF">FM996_21575</name>
</gene>
<dbReference type="EMBL" id="VJMF01000140">
    <property type="protein sequence ID" value="TRL21550.1"/>
    <property type="molecule type" value="Genomic_DNA"/>
</dbReference>
<keyword evidence="1" id="KW-0812">Transmembrane</keyword>